<feature type="region of interest" description="Disordered" evidence="1">
    <location>
        <begin position="24"/>
        <end position="48"/>
    </location>
</feature>
<gene>
    <name evidence="2" type="ORF">F511_32364</name>
</gene>
<protein>
    <submittedName>
        <fullName evidence="2">Uncharacterized protein</fullName>
    </submittedName>
</protein>
<feature type="compositionally biased region" description="Basic and acidic residues" evidence="1">
    <location>
        <begin position="29"/>
        <end position="38"/>
    </location>
</feature>
<proteinExistence type="predicted"/>
<accession>A0A2Z7DCM9</accession>
<reference evidence="2 3" key="1">
    <citation type="journal article" date="2015" name="Proc. Natl. Acad. Sci. U.S.A.">
        <title>The resurrection genome of Boea hygrometrica: A blueprint for survival of dehydration.</title>
        <authorList>
            <person name="Xiao L."/>
            <person name="Yang G."/>
            <person name="Zhang L."/>
            <person name="Yang X."/>
            <person name="Zhao S."/>
            <person name="Ji Z."/>
            <person name="Zhou Q."/>
            <person name="Hu M."/>
            <person name="Wang Y."/>
            <person name="Chen M."/>
            <person name="Xu Y."/>
            <person name="Jin H."/>
            <person name="Xiao X."/>
            <person name="Hu G."/>
            <person name="Bao F."/>
            <person name="Hu Y."/>
            <person name="Wan P."/>
            <person name="Li L."/>
            <person name="Deng X."/>
            <person name="Kuang T."/>
            <person name="Xiang C."/>
            <person name="Zhu J.K."/>
            <person name="Oliver M.J."/>
            <person name="He Y."/>
        </authorList>
    </citation>
    <scope>NUCLEOTIDE SEQUENCE [LARGE SCALE GENOMIC DNA]</scope>
    <source>
        <strain evidence="3">cv. XS01</strain>
    </source>
</reference>
<evidence type="ECO:0000313" key="2">
    <source>
        <dbReference type="EMBL" id="KZV55108.1"/>
    </source>
</evidence>
<name>A0A2Z7DCM9_9LAMI</name>
<evidence type="ECO:0000256" key="1">
    <source>
        <dbReference type="SAM" id="MobiDB-lite"/>
    </source>
</evidence>
<dbReference type="EMBL" id="KQ989012">
    <property type="protein sequence ID" value="KZV55108.1"/>
    <property type="molecule type" value="Genomic_DNA"/>
</dbReference>
<dbReference type="Proteomes" id="UP000250235">
    <property type="component" value="Unassembled WGS sequence"/>
</dbReference>
<keyword evidence="3" id="KW-1185">Reference proteome</keyword>
<evidence type="ECO:0000313" key="3">
    <source>
        <dbReference type="Proteomes" id="UP000250235"/>
    </source>
</evidence>
<sequence>MEDDIQRKQQDNDKMSWLKTVISLTTKSRGGDHGDSEPSPKQNFPIPFLSPIANSVISRCSK</sequence>
<dbReference type="AlphaFoldDB" id="A0A2Z7DCM9"/>
<organism evidence="2 3">
    <name type="scientific">Dorcoceras hygrometricum</name>
    <dbReference type="NCBI Taxonomy" id="472368"/>
    <lineage>
        <taxon>Eukaryota</taxon>
        <taxon>Viridiplantae</taxon>
        <taxon>Streptophyta</taxon>
        <taxon>Embryophyta</taxon>
        <taxon>Tracheophyta</taxon>
        <taxon>Spermatophyta</taxon>
        <taxon>Magnoliopsida</taxon>
        <taxon>eudicotyledons</taxon>
        <taxon>Gunneridae</taxon>
        <taxon>Pentapetalae</taxon>
        <taxon>asterids</taxon>
        <taxon>lamiids</taxon>
        <taxon>Lamiales</taxon>
        <taxon>Gesneriaceae</taxon>
        <taxon>Didymocarpoideae</taxon>
        <taxon>Trichosporeae</taxon>
        <taxon>Loxocarpinae</taxon>
        <taxon>Dorcoceras</taxon>
    </lineage>
</organism>